<dbReference type="EMBL" id="CP017768">
    <property type="protein sequence ID" value="AUB59473.1"/>
    <property type="molecule type" value="Genomic_DNA"/>
</dbReference>
<dbReference type="AlphaFoldDB" id="A0A2H4VEY2"/>
<evidence type="ECO:0000313" key="1">
    <source>
        <dbReference type="EMBL" id="AUB56652.1"/>
    </source>
</evidence>
<organism evidence="1 4">
    <name type="scientific">Methanobacterium subterraneum</name>
    <dbReference type="NCBI Taxonomy" id="59277"/>
    <lineage>
        <taxon>Archaea</taxon>
        <taxon>Methanobacteriati</taxon>
        <taxon>Methanobacteriota</taxon>
        <taxon>Methanomada group</taxon>
        <taxon>Methanobacteria</taxon>
        <taxon>Methanobacteriales</taxon>
        <taxon>Methanobacteriaceae</taxon>
        <taxon>Methanobacterium</taxon>
    </lineage>
</organism>
<gene>
    <name evidence="1" type="ORF">BK007_11985</name>
    <name evidence="2" type="ORF">BK009_01500</name>
</gene>
<dbReference type="EMBL" id="CP017766">
    <property type="protein sequence ID" value="AUB56652.1"/>
    <property type="molecule type" value="Genomic_DNA"/>
</dbReference>
<evidence type="ECO:0000313" key="2">
    <source>
        <dbReference type="EMBL" id="AUB59473.1"/>
    </source>
</evidence>
<dbReference type="Proteomes" id="UP000232631">
    <property type="component" value="Chromosome"/>
</dbReference>
<evidence type="ECO:0000313" key="4">
    <source>
        <dbReference type="Proteomes" id="UP000232806"/>
    </source>
</evidence>
<proteinExistence type="predicted"/>
<evidence type="ECO:0000313" key="3">
    <source>
        <dbReference type="Proteomes" id="UP000232631"/>
    </source>
</evidence>
<keyword evidence="3" id="KW-1185">Reference proteome</keyword>
<accession>A0A2H4VMZ1</accession>
<sequence length="485" mass="57193">MRLRGLFFFEYESIYFRYSYVILMNKKLLGNNKILEILVDSESIDNALHDDNEDAKRVLKYLKSDFLNIIRSPFPTSFKELQLIPKFIENYDKKDNLHEIEIIKYSKRSKILADHDFNYIKRVGQKLFDKKSLNEHEINALNLFFVHVTVNKFNRENIGILLTNNGLLLKNRLELYHHASHLSEEIKDHLDILSANESRELIGLFLRYHHKYLLSAKPESNPQYGCNRGSWYWYLFRSKIPHFHVGVLIDEPFLDAFSTRFVYLLRSVDEIGFQYYKGVNNDTLDDMMYHFNYAISLITGIFDSLALITKNKYNLEFKGDKYPHTTSLNPKAGRNFLKAVRETNPELRNLTIQNVEFIKNIYFLRELIIHRETTINRPFSVENGLKMGGFEINKELKSHIRSCGDKKLPYISLTNWGVHETQRGTLNLEPFHFIKAATNLLAEFSNRYLELLGFNNFLEDLKSKNPNDRFLVDIRLIKEDGLTLF</sequence>
<accession>A0A2H4VEY2</accession>
<dbReference type="Proteomes" id="UP000232806">
    <property type="component" value="Chromosome"/>
</dbReference>
<dbReference type="KEGG" id="msub:BK009_01500"/>
<protein>
    <submittedName>
        <fullName evidence="1">Uncharacterized protein</fullName>
    </submittedName>
</protein>
<reference evidence="3 4" key="1">
    <citation type="submission" date="2016-10" db="EMBL/GenBank/DDBJ databases">
        <title>Comparative genomics between deep and shallow subseafloor isolates.</title>
        <authorList>
            <person name="Ishii S."/>
            <person name="Miller J.R."/>
            <person name="Sutton G."/>
            <person name="Suzuki S."/>
            <person name="Methe B."/>
            <person name="Inagaki F."/>
            <person name="Imachi H."/>
        </authorList>
    </citation>
    <scope>NUCLEOTIDE SEQUENCE [LARGE SCALE GENOMIC DNA]</scope>
    <source>
        <strain evidence="2 3">A8p</strain>
        <strain evidence="1 4">MO-MB1</strain>
    </source>
</reference>
<name>A0A2H4VEY2_9EURY</name>